<evidence type="ECO:0000256" key="5">
    <source>
        <dbReference type="ARBA" id="ARBA00022692"/>
    </source>
</evidence>
<feature type="domain" description="Ionotropic glutamate receptor C-terminal" evidence="14">
    <location>
        <begin position="181"/>
        <end position="435"/>
    </location>
</feature>
<evidence type="ECO:0000256" key="2">
    <source>
        <dbReference type="ARBA" id="ARBA00008685"/>
    </source>
</evidence>
<keyword evidence="6 13" id="KW-1133">Transmembrane helix</keyword>
<feature type="transmembrane region" description="Helical" evidence="13">
    <location>
        <begin position="424"/>
        <end position="451"/>
    </location>
</feature>
<dbReference type="Proteomes" id="UP000887013">
    <property type="component" value="Unassembled WGS sequence"/>
</dbReference>
<evidence type="ECO:0000313" key="16">
    <source>
        <dbReference type="EMBL" id="GFT02462.1"/>
    </source>
</evidence>
<keyword evidence="3" id="KW-0813">Transport</keyword>
<feature type="transmembrane region" description="Helical" evidence="13">
    <location>
        <begin position="180"/>
        <end position="200"/>
    </location>
</feature>
<evidence type="ECO:0000256" key="12">
    <source>
        <dbReference type="ARBA" id="ARBA00023303"/>
    </source>
</evidence>
<organism evidence="16 17">
    <name type="scientific">Nephila pilipes</name>
    <name type="common">Giant wood spider</name>
    <name type="synonym">Nephila maculata</name>
    <dbReference type="NCBI Taxonomy" id="299642"/>
    <lineage>
        <taxon>Eukaryota</taxon>
        <taxon>Metazoa</taxon>
        <taxon>Ecdysozoa</taxon>
        <taxon>Arthropoda</taxon>
        <taxon>Chelicerata</taxon>
        <taxon>Arachnida</taxon>
        <taxon>Araneae</taxon>
        <taxon>Araneomorphae</taxon>
        <taxon>Entelegynae</taxon>
        <taxon>Araneoidea</taxon>
        <taxon>Nephilidae</taxon>
        <taxon>Nephila</taxon>
    </lineage>
</organism>
<evidence type="ECO:0000256" key="1">
    <source>
        <dbReference type="ARBA" id="ARBA00004651"/>
    </source>
</evidence>
<dbReference type="SUPFAM" id="SSF53850">
    <property type="entry name" value="Periplasmic binding protein-like II"/>
    <property type="match status" value="1"/>
</dbReference>
<evidence type="ECO:0000256" key="10">
    <source>
        <dbReference type="ARBA" id="ARBA00023180"/>
    </source>
</evidence>
<keyword evidence="17" id="KW-1185">Reference proteome</keyword>
<evidence type="ECO:0000256" key="11">
    <source>
        <dbReference type="ARBA" id="ARBA00023286"/>
    </source>
</evidence>
<evidence type="ECO:0000256" key="4">
    <source>
        <dbReference type="ARBA" id="ARBA00022475"/>
    </source>
</evidence>
<dbReference type="Pfam" id="PF10613">
    <property type="entry name" value="Lig_chan-Glu_bd"/>
    <property type="match status" value="1"/>
</dbReference>
<evidence type="ECO:0000313" key="17">
    <source>
        <dbReference type="Proteomes" id="UP000887013"/>
    </source>
</evidence>
<proteinExistence type="inferred from homology"/>
<keyword evidence="5 13" id="KW-0812">Transmembrane</keyword>
<dbReference type="PANTHER" id="PTHR42643:SF38">
    <property type="entry name" value="IONOTROPIC RECEPTOR 100A"/>
    <property type="match status" value="1"/>
</dbReference>
<keyword evidence="12" id="KW-0407">Ion channel</keyword>
<evidence type="ECO:0000256" key="3">
    <source>
        <dbReference type="ARBA" id="ARBA00022448"/>
    </source>
</evidence>
<feature type="transmembrane region" description="Helical" evidence="13">
    <location>
        <begin position="207"/>
        <end position="224"/>
    </location>
</feature>
<dbReference type="Gene3D" id="3.40.190.10">
    <property type="entry name" value="Periplasmic binding protein-like II"/>
    <property type="match status" value="1"/>
</dbReference>
<dbReference type="Pfam" id="PF00060">
    <property type="entry name" value="Lig_chan"/>
    <property type="match status" value="1"/>
</dbReference>
<dbReference type="InterPro" id="IPR019594">
    <property type="entry name" value="Glu/Gly-bd"/>
</dbReference>
<keyword evidence="4" id="KW-1003">Cell membrane</keyword>
<comment type="similarity">
    <text evidence="2">Belongs to the glutamate-gated ion channel (TC 1.A.10.1) family.</text>
</comment>
<feature type="domain" description="Ionotropic glutamate receptor L-glutamate and glycine-binding" evidence="15">
    <location>
        <begin position="60"/>
        <end position="161"/>
    </location>
</feature>
<dbReference type="GO" id="GO:0005886">
    <property type="term" value="C:plasma membrane"/>
    <property type="evidence" value="ECO:0007669"/>
    <property type="project" value="UniProtKB-SubCell"/>
</dbReference>
<evidence type="ECO:0000259" key="15">
    <source>
        <dbReference type="Pfam" id="PF10613"/>
    </source>
</evidence>
<dbReference type="InterPro" id="IPR052192">
    <property type="entry name" value="Insect_Ionotropic_Sensory_Rcpt"/>
</dbReference>
<evidence type="ECO:0000256" key="13">
    <source>
        <dbReference type="SAM" id="Phobius"/>
    </source>
</evidence>
<evidence type="ECO:0000256" key="6">
    <source>
        <dbReference type="ARBA" id="ARBA00022989"/>
    </source>
</evidence>
<gene>
    <name evidence="16" type="primary">AVEN_273926_1</name>
    <name evidence="16" type="ORF">NPIL_499521</name>
</gene>
<reference evidence="16" key="1">
    <citation type="submission" date="2020-08" db="EMBL/GenBank/DDBJ databases">
        <title>Multicomponent nature underlies the extraordinary mechanical properties of spider dragline silk.</title>
        <authorList>
            <person name="Kono N."/>
            <person name="Nakamura H."/>
            <person name="Mori M."/>
            <person name="Yoshida Y."/>
            <person name="Ohtoshi R."/>
            <person name="Malay A.D."/>
            <person name="Moran D.A.P."/>
            <person name="Tomita M."/>
            <person name="Numata K."/>
            <person name="Arakawa K."/>
        </authorList>
    </citation>
    <scope>NUCLEOTIDE SEQUENCE</scope>
</reference>
<dbReference type="PANTHER" id="PTHR42643">
    <property type="entry name" value="IONOTROPIC RECEPTOR 20A-RELATED"/>
    <property type="match status" value="1"/>
</dbReference>
<comment type="subcellular location">
    <subcellularLocation>
        <location evidence="1">Cell membrane</location>
        <topology evidence="1">Multi-pass membrane protein</topology>
    </subcellularLocation>
</comment>
<dbReference type="GO" id="GO:0050906">
    <property type="term" value="P:detection of stimulus involved in sensory perception"/>
    <property type="evidence" value="ECO:0007669"/>
    <property type="project" value="UniProtKB-ARBA"/>
</dbReference>
<dbReference type="Gene3D" id="1.10.287.70">
    <property type="match status" value="1"/>
</dbReference>
<accession>A0A8X6TFF6</accession>
<dbReference type="OrthoDB" id="6420396at2759"/>
<evidence type="ECO:0000256" key="8">
    <source>
        <dbReference type="ARBA" id="ARBA00023136"/>
    </source>
</evidence>
<name>A0A8X6TFF6_NEPPI</name>
<evidence type="ECO:0000256" key="7">
    <source>
        <dbReference type="ARBA" id="ARBA00023065"/>
    </source>
</evidence>
<keyword evidence="11" id="KW-1071">Ligand-gated ion channel</keyword>
<keyword evidence="7" id="KW-0406">Ion transport</keyword>
<protein>
    <submittedName>
        <fullName evidence="16">Lig_chan-Glu_bd domain-containing protein</fullName>
    </submittedName>
</protein>
<dbReference type="InterPro" id="IPR001320">
    <property type="entry name" value="Iontro_rcpt_C"/>
</dbReference>
<feature type="transmembrane region" description="Helical" evidence="13">
    <location>
        <begin position="236"/>
        <end position="260"/>
    </location>
</feature>
<dbReference type="EMBL" id="BMAW01055724">
    <property type="protein sequence ID" value="GFT02462.1"/>
    <property type="molecule type" value="Genomic_DNA"/>
</dbReference>
<keyword evidence="8 13" id="KW-0472">Membrane</keyword>
<keyword evidence="10" id="KW-0325">Glycoprotein</keyword>
<evidence type="ECO:0000259" key="14">
    <source>
        <dbReference type="Pfam" id="PF00060"/>
    </source>
</evidence>
<keyword evidence="9" id="KW-0675">Receptor</keyword>
<comment type="caution">
    <text evidence="16">The sequence shown here is derived from an EMBL/GenBank/DDBJ whole genome shotgun (WGS) entry which is preliminary data.</text>
</comment>
<dbReference type="AlphaFoldDB" id="A0A8X6TFF6"/>
<sequence>MAIKIQGDSLQVLKPEDRSPKPDFSISRLLRNQPVLNPKGGQKKLRPNHPDMEKRKRLVMAVTRYPRLLESSQSADGRYKFHGALGSYLDIVLSSWKGGYDVVFCENETMGLKDKSGNWSGQIGMIVRGEADVGMSIMAITEERSEAVDFSTAYTMDAVTFAAHKIPQDNVFQFLRLFDITTWIAILVTLIALSSLIYLINGRKESYIATILYVSSILFGKSLFVNKNVFKCKPLIAVWFLCALVLSLSYSVILLSFITLPPPRKPLNSLFELSEYVKRGSTVYSGERTIIIPFLIESKDKRLQLMGEAMKRNRWYHNWKEILNGKPLEFGSAFFSSRKFMKLLFSHIESIHVSSDLLFVVPLGVAMSKSFCCASELNRILLRTAAAGLEEKIVKDESYKFWLEILSKSYQTKEDFHSVSIQDLFGVFILLFIGLMCSFLVLLCEIIHAYVYHDVKK</sequence>
<evidence type="ECO:0000256" key="9">
    <source>
        <dbReference type="ARBA" id="ARBA00023170"/>
    </source>
</evidence>
<dbReference type="GO" id="GO:0015276">
    <property type="term" value="F:ligand-gated monoatomic ion channel activity"/>
    <property type="evidence" value="ECO:0007669"/>
    <property type="project" value="InterPro"/>
</dbReference>